<comment type="caution">
    <text evidence="9">The sequence shown here is derived from an EMBL/GenBank/DDBJ whole genome shotgun (WGS) entry which is preliminary data.</text>
</comment>
<dbReference type="GO" id="GO:0051213">
    <property type="term" value="F:dioxygenase activity"/>
    <property type="evidence" value="ECO:0007669"/>
    <property type="project" value="UniProtKB-KW"/>
</dbReference>
<dbReference type="InterPro" id="IPR019734">
    <property type="entry name" value="TPR_rpt"/>
</dbReference>
<protein>
    <submittedName>
        <fullName evidence="9">OXOGLUTARATE/IRON-DEPENDENT DIOXYGENASE</fullName>
    </submittedName>
</protein>
<dbReference type="Proteomes" id="UP001151752">
    <property type="component" value="Chromosome 5"/>
</dbReference>
<feature type="domain" description="Fe2OG dioxygenase" evidence="8">
    <location>
        <begin position="107"/>
        <end position="209"/>
    </location>
</feature>
<keyword evidence="9" id="KW-0223">Dioxygenase</keyword>
<dbReference type="SUPFAM" id="SSF48452">
    <property type="entry name" value="TPR-like"/>
    <property type="match status" value="1"/>
</dbReference>
<reference evidence="9" key="2">
    <citation type="journal article" date="2023" name="Int. J. Mol. Sci.">
        <title>De Novo Assembly and Annotation of 11 Diverse Shrub Willow (Salix) Genomes Reveals Novel Gene Organization in Sex-Linked Regions.</title>
        <authorList>
            <person name="Hyden B."/>
            <person name="Feng K."/>
            <person name="Yates T.B."/>
            <person name="Jawdy S."/>
            <person name="Cereghino C."/>
            <person name="Smart L.B."/>
            <person name="Muchero W."/>
        </authorList>
    </citation>
    <scope>NUCLEOTIDE SEQUENCE</scope>
    <source>
        <tissue evidence="9">Shoot tip</tissue>
    </source>
</reference>
<feature type="region of interest" description="Disordered" evidence="6">
    <location>
        <begin position="1"/>
        <end position="34"/>
    </location>
</feature>
<organism evidence="9 10">
    <name type="scientific">Salix koriyanagi</name>
    <dbReference type="NCBI Taxonomy" id="2511006"/>
    <lineage>
        <taxon>Eukaryota</taxon>
        <taxon>Viridiplantae</taxon>
        <taxon>Streptophyta</taxon>
        <taxon>Embryophyta</taxon>
        <taxon>Tracheophyta</taxon>
        <taxon>Spermatophyta</taxon>
        <taxon>Magnoliopsida</taxon>
        <taxon>eudicotyledons</taxon>
        <taxon>Gunneridae</taxon>
        <taxon>Pentapetalae</taxon>
        <taxon>rosids</taxon>
        <taxon>fabids</taxon>
        <taxon>Malpighiales</taxon>
        <taxon>Salicaceae</taxon>
        <taxon>Saliceae</taxon>
        <taxon>Salix</taxon>
    </lineage>
</organism>
<evidence type="ECO:0000256" key="1">
    <source>
        <dbReference type="ARBA" id="ARBA00022723"/>
    </source>
</evidence>
<feature type="repeat" description="TPR" evidence="4">
    <location>
        <begin position="59"/>
        <end position="92"/>
    </location>
</feature>
<evidence type="ECO:0000313" key="10">
    <source>
        <dbReference type="Proteomes" id="UP001151752"/>
    </source>
</evidence>
<dbReference type="SUPFAM" id="SSF51197">
    <property type="entry name" value="Clavaminate synthase-like"/>
    <property type="match status" value="1"/>
</dbReference>
<evidence type="ECO:0000256" key="4">
    <source>
        <dbReference type="PROSITE-ProRule" id="PRU00339"/>
    </source>
</evidence>
<dbReference type="InterPro" id="IPR027443">
    <property type="entry name" value="IPNS-like_sf"/>
</dbReference>
<keyword evidence="1 5" id="KW-0479">Metal-binding</keyword>
<keyword evidence="2" id="KW-0847">Vitamin C</keyword>
<dbReference type="Pfam" id="PF00515">
    <property type="entry name" value="TPR_1"/>
    <property type="match status" value="1"/>
</dbReference>
<dbReference type="EMBL" id="JAPFFM010000020">
    <property type="protein sequence ID" value="KAJ6683242.1"/>
    <property type="molecule type" value="Genomic_DNA"/>
</dbReference>
<dbReference type="SMART" id="SM00028">
    <property type="entry name" value="TPR"/>
    <property type="match status" value="1"/>
</dbReference>
<evidence type="ECO:0000256" key="5">
    <source>
        <dbReference type="RuleBase" id="RU003682"/>
    </source>
</evidence>
<dbReference type="InterPro" id="IPR005123">
    <property type="entry name" value="Oxoglu/Fe-dep_dioxygenase_dom"/>
</dbReference>
<dbReference type="AlphaFoldDB" id="A0A9Q0P875"/>
<dbReference type="GO" id="GO:0046872">
    <property type="term" value="F:metal ion binding"/>
    <property type="evidence" value="ECO:0007669"/>
    <property type="project" value="UniProtKB-KW"/>
</dbReference>
<name>A0A9Q0P875_9ROSI</name>
<dbReference type="PROSITE" id="PS50005">
    <property type="entry name" value="TPR"/>
    <property type="match status" value="1"/>
</dbReference>
<keyword evidence="4" id="KW-0802">TPR repeat</keyword>
<dbReference type="Gene3D" id="2.60.120.330">
    <property type="entry name" value="B-lactam Antibiotic, Isopenicillin N Synthase, Chain"/>
    <property type="match status" value="1"/>
</dbReference>
<proteinExistence type="inferred from homology"/>
<evidence type="ECO:0000256" key="3">
    <source>
        <dbReference type="ARBA" id="ARBA00023004"/>
    </source>
</evidence>
<feature type="transmembrane region" description="Helical" evidence="7">
    <location>
        <begin position="277"/>
        <end position="296"/>
    </location>
</feature>
<dbReference type="InterPro" id="IPR011990">
    <property type="entry name" value="TPR-like_helical_dom_sf"/>
</dbReference>
<keyword evidence="3 5" id="KW-0408">Iron</keyword>
<evidence type="ECO:0000256" key="2">
    <source>
        <dbReference type="ARBA" id="ARBA00022896"/>
    </source>
</evidence>
<feature type="compositionally biased region" description="Polar residues" evidence="6">
    <location>
        <begin position="23"/>
        <end position="34"/>
    </location>
</feature>
<keyword evidence="7" id="KW-0812">Transmembrane</keyword>
<dbReference type="PANTHER" id="PTHR47991">
    <property type="entry name" value="OXOGLUTARATE/IRON-DEPENDENT DIOXYGENASE"/>
    <property type="match status" value="1"/>
</dbReference>
<keyword evidence="5" id="KW-0560">Oxidoreductase</keyword>
<evidence type="ECO:0000313" key="9">
    <source>
        <dbReference type="EMBL" id="KAJ6683242.1"/>
    </source>
</evidence>
<keyword evidence="7" id="KW-1133">Transmembrane helix</keyword>
<evidence type="ECO:0000256" key="6">
    <source>
        <dbReference type="SAM" id="MobiDB-lite"/>
    </source>
</evidence>
<dbReference type="GO" id="GO:0031418">
    <property type="term" value="F:L-ascorbic acid binding"/>
    <property type="evidence" value="ECO:0007669"/>
    <property type="project" value="UniProtKB-KW"/>
</dbReference>
<dbReference type="PROSITE" id="PS51471">
    <property type="entry name" value="FE2OG_OXY"/>
    <property type="match status" value="1"/>
</dbReference>
<comment type="similarity">
    <text evidence="5">Belongs to the iron/ascorbate-dependent oxidoreductase family.</text>
</comment>
<evidence type="ECO:0000259" key="8">
    <source>
        <dbReference type="PROSITE" id="PS51471"/>
    </source>
</evidence>
<accession>A0A9Q0P875</accession>
<keyword evidence="10" id="KW-1185">Reference proteome</keyword>
<dbReference type="Pfam" id="PF03171">
    <property type="entry name" value="2OG-FeII_Oxy"/>
    <property type="match status" value="1"/>
</dbReference>
<gene>
    <name evidence="9" type="ORF">OIU74_021329</name>
</gene>
<dbReference type="InterPro" id="IPR050295">
    <property type="entry name" value="Plant_2OG-oxidoreductases"/>
</dbReference>
<dbReference type="InterPro" id="IPR044861">
    <property type="entry name" value="IPNS-like_FE2OG_OXY"/>
</dbReference>
<sequence length="298" mass="33163">MKKKSQASDLIGEDGRLKGKTSAADSSRSGSGQYDYSRNLGAINHLSSSFTTDEVSVDATSEKELGNEYFKQKKFNEAIESYSRSIALSPTAVAHANRAMAYLKIKRFQEAEDDFNRYPPCPDPSLTFGVSEHCDPNLITILQQESDVFGLQVLRNGEWIGVEPISKAFVVNMGYQMQIISNNKLRSVEHRAVTNSEKARTSVAMFFIPNGDSIVEPAKALVDSRNPAIFKSFQYKEFITHFINKTGQSCCRLRVFQAAGLAGYRFNDRMLPLNQQALVLGCLLSGQLLYVMFCCVGM</sequence>
<reference evidence="9" key="1">
    <citation type="submission" date="2022-11" db="EMBL/GenBank/DDBJ databases">
        <authorList>
            <person name="Hyden B.L."/>
            <person name="Feng K."/>
            <person name="Yates T."/>
            <person name="Jawdy S."/>
            <person name="Smart L.B."/>
            <person name="Muchero W."/>
        </authorList>
    </citation>
    <scope>NUCLEOTIDE SEQUENCE</scope>
    <source>
        <tissue evidence="9">Shoot tip</tissue>
    </source>
</reference>
<keyword evidence="7" id="KW-0472">Membrane</keyword>
<evidence type="ECO:0000256" key="7">
    <source>
        <dbReference type="SAM" id="Phobius"/>
    </source>
</evidence>